<keyword evidence="1" id="KW-1133">Transmembrane helix</keyword>
<organism evidence="2 3">
    <name type="scientific">Streptomyces marincola</name>
    <dbReference type="NCBI Taxonomy" id="2878388"/>
    <lineage>
        <taxon>Bacteria</taxon>
        <taxon>Bacillati</taxon>
        <taxon>Actinomycetota</taxon>
        <taxon>Actinomycetes</taxon>
        <taxon>Kitasatosporales</taxon>
        <taxon>Streptomycetaceae</taxon>
        <taxon>Streptomyces</taxon>
    </lineage>
</organism>
<keyword evidence="1" id="KW-0812">Transmembrane</keyword>
<name>A0A1W7D521_9ACTN</name>
<protein>
    <submittedName>
        <fullName evidence="2">Uncharacterized protein</fullName>
    </submittedName>
</protein>
<dbReference type="NCBIfam" id="NF038403">
    <property type="entry name" value="perm_prefix_1"/>
    <property type="match status" value="1"/>
</dbReference>
<keyword evidence="3" id="KW-1185">Reference proteome</keyword>
<evidence type="ECO:0000313" key="3">
    <source>
        <dbReference type="Proteomes" id="UP000194218"/>
    </source>
</evidence>
<dbReference type="OrthoDB" id="5187995at2"/>
<dbReference type="Proteomes" id="UP000194218">
    <property type="component" value="Chromosome"/>
</dbReference>
<sequence>MAPSEADPVDAYATALAATLHGPRAAKARMVEEIRDGLADSVAARTAEGLPYRRAAAEAIREFGTAEELAPACQRELTIAQTRHTARSVALTAPLLVACWALVLGAGLPGPARLVALPLMGVAALAALLGAGTLAGTGVLARRLPVPERLPLLVAWAGTVASAAMALATLALVVTAPSAAAWPLVTCAGALTVASHAVLAASARACRRCVRADTAPARAVEPA</sequence>
<feature type="transmembrane region" description="Helical" evidence="1">
    <location>
        <begin position="180"/>
        <end position="201"/>
    </location>
</feature>
<dbReference type="EMBL" id="CP021121">
    <property type="protein sequence ID" value="ARQ72193.1"/>
    <property type="molecule type" value="Genomic_DNA"/>
</dbReference>
<proteinExistence type="predicted"/>
<dbReference type="InterPro" id="IPR047928">
    <property type="entry name" value="Perm_prefix_1"/>
</dbReference>
<dbReference type="AlphaFoldDB" id="A0A1W7D521"/>
<evidence type="ECO:0000313" key="2">
    <source>
        <dbReference type="EMBL" id="ARQ72193.1"/>
    </source>
</evidence>
<dbReference type="KEGG" id="smao:CAG99_06705"/>
<reference evidence="2 3" key="1">
    <citation type="submission" date="2017-05" db="EMBL/GenBank/DDBJ databases">
        <title>Complete genome sequence of Streptomyces sp. SCSIO 03032 revealed the diverse biosynthetic pathways for its bioactive secondary metabolites.</title>
        <authorList>
            <person name="Ma L."/>
            <person name="Zhu Y."/>
            <person name="Zhang W."/>
            <person name="Zhang G."/>
            <person name="Tian X."/>
            <person name="Zhang S."/>
            <person name="Zhang C."/>
        </authorList>
    </citation>
    <scope>NUCLEOTIDE SEQUENCE [LARGE SCALE GENOMIC DNA]</scope>
    <source>
        <strain evidence="2 3">SCSIO 03032</strain>
    </source>
</reference>
<gene>
    <name evidence="2" type="ORF">CAG99_06705</name>
</gene>
<accession>A0A1W7D521</accession>
<feature type="transmembrane region" description="Helical" evidence="1">
    <location>
        <begin position="153"/>
        <end position="174"/>
    </location>
</feature>
<feature type="transmembrane region" description="Helical" evidence="1">
    <location>
        <begin position="114"/>
        <end position="141"/>
    </location>
</feature>
<keyword evidence="1" id="KW-0472">Membrane</keyword>
<evidence type="ECO:0000256" key="1">
    <source>
        <dbReference type="SAM" id="Phobius"/>
    </source>
</evidence>
<feature type="transmembrane region" description="Helical" evidence="1">
    <location>
        <begin position="89"/>
        <end position="108"/>
    </location>
</feature>